<reference evidence="2" key="2">
    <citation type="submission" date="2025-08" db="UniProtKB">
        <authorList>
            <consortium name="RefSeq"/>
        </authorList>
    </citation>
    <scope>IDENTIFICATION</scope>
    <source>
        <tissue evidence="2">Young leaves</tissue>
    </source>
</reference>
<accession>A0A8B8IYF4</accession>
<sequence>MARCRPLGFLLGLPFAMLALLLSLVGAVVWFIGFVLTCICPCCCGCCAWVANFAVDMIQLPVKSIRWFIDHIPC</sequence>
<reference evidence="1" key="1">
    <citation type="journal article" date="2019" name="Nat. Commun.">
        <title>Genome-wide association mapping of date palm fruit traits.</title>
        <authorList>
            <person name="Hazzouri K.M."/>
            <person name="Gros-Balthazard M."/>
            <person name="Flowers J.M."/>
            <person name="Copetti D."/>
            <person name="Lemansour A."/>
            <person name="Lebrun M."/>
            <person name="Masmoudi K."/>
            <person name="Ferrand S."/>
            <person name="Dhar M.I."/>
            <person name="Fresquez Z.A."/>
            <person name="Rosas U."/>
            <person name="Zhang J."/>
            <person name="Talag J."/>
            <person name="Lee S."/>
            <person name="Kudrna D."/>
            <person name="Powell R.F."/>
            <person name="Leitch I.J."/>
            <person name="Krueger R.R."/>
            <person name="Wing R.A."/>
            <person name="Amiri K.M.A."/>
            <person name="Purugganan M.D."/>
        </authorList>
    </citation>
    <scope>NUCLEOTIDE SEQUENCE [LARGE SCALE GENOMIC DNA]</scope>
    <source>
        <strain evidence="1">cv. Khalas</strain>
    </source>
</reference>
<dbReference type="RefSeq" id="XP_026655704.1">
    <property type="nucleotide sequence ID" value="XM_026799903.2"/>
</dbReference>
<dbReference type="GeneID" id="103722932"/>
<dbReference type="InterPro" id="IPR055283">
    <property type="entry name" value="TAXIMIN_1/2"/>
</dbReference>
<dbReference type="KEGG" id="pda:103722932"/>
<name>A0A8B8IYF4_PHODC</name>
<dbReference type="Proteomes" id="UP000228380">
    <property type="component" value="Chromosome 4"/>
</dbReference>
<dbReference type="PANTHER" id="PTHR33834">
    <property type="entry name" value="SIGNALING PEPTIDE TAXIMIN 2"/>
    <property type="match status" value="1"/>
</dbReference>
<gene>
    <name evidence="2" type="primary">LOC103722932</name>
</gene>
<dbReference type="PANTHER" id="PTHR33834:SF4">
    <property type="entry name" value="SIGNALING PEPTIDE TAXIMIN 2"/>
    <property type="match status" value="1"/>
</dbReference>
<evidence type="ECO:0000313" key="1">
    <source>
        <dbReference type="Proteomes" id="UP000228380"/>
    </source>
</evidence>
<proteinExistence type="predicted"/>
<organism evidence="1 2">
    <name type="scientific">Phoenix dactylifera</name>
    <name type="common">Date palm</name>
    <dbReference type="NCBI Taxonomy" id="42345"/>
    <lineage>
        <taxon>Eukaryota</taxon>
        <taxon>Viridiplantae</taxon>
        <taxon>Streptophyta</taxon>
        <taxon>Embryophyta</taxon>
        <taxon>Tracheophyta</taxon>
        <taxon>Spermatophyta</taxon>
        <taxon>Magnoliopsida</taxon>
        <taxon>Liliopsida</taxon>
        <taxon>Arecaceae</taxon>
        <taxon>Coryphoideae</taxon>
        <taxon>Phoeniceae</taxon>
        <taxon>Phoenix</taxon>
    </lineage>
</organism>
<dbReference type="AlphaFoldDB" id="A0A8B8IYF4"/>
<protein>
    <submittedName>
        <fullName evidence="2">Signaling peptide TAXIMIN 2-like</fullName>
    </submittedName>
</protein>
<keyword evidence="1" id="KW-1185">Reference proteome</keyword>
<evidence type="ECO:0000313" key="2">
    <source>
        <dbReference type="RefSeq" id="XP_026655704.1"/>
    </source>
</evidence>